<dbReference type="RefSeq" id="WP_275570091.1">
    <property type="nucleotide sequence ID" value="NZ_JARGYC010000219.1"/>
</dbReference>
<protein>
    <submittedName>
        <fullName evidence="1">Uncharacterized protein</fullName>
    </submittedName>
</protein>
<organism evidence="1 2">
    <name type="scientific">Psychromarinibacter sediminicola</name>
    <dbReference type="NCBI Taxonomy" id="3033385"/>
    <lineage>
        <taxon>Bacteria</taxon>
        <taxon>Pseudomonadati</taxon>
        <taxon>Pseudomonadota</taxon>
        <taxon>Alphaproteobacteria</taxon>
        <taxon>Rhodobacterales</taxon>
        <taxon>Paracoccaceae</taxon>
        <taxon>Psychromarinibacter</taxon>
    </lineage>
</organism>
<evidence type="ECO:0000313" key="1">
    <source>
        <dbReference type="EMBL" id="MDF0603988.1"/>
    </source>
</evidence>
<evidence type="ECO:0000313" key="2">
    <source>
        <dbReference type="Proteomes" id="UP001220964"/>
    </source>
</evidence>
<name>A0AAE3NUU8_9RHOB</name>
<dbReference type="AlphaFoldDB" id="A0AAE3NUU8"/>
<sequence>MPNGSQTDARASRGARPKVEIGWLLEGDLPVEQREAAKEAAAEMERSLADLMPGFHWVIETLERLVTTERDIV</sequence>
<dbReference type="EMBL" id="JARGYC010000219">
    <property type="protein sequence ID" value="MDF0603988.1"/>
    <property type="molecule type" value="Genomic_DNA"/>
</dbReference>
<accession>A0AAE3NUU8</accession>
<keyword evidence="2" id="KW-1185">Reference proteome</keyword>
<dbReference type="Proteomes" id="UP001220964">
    <property type="component" value="Unassembled WGS sequence"/>
</dbReference>
<feature type="non-terminal residue" evidence="1">
    <location>
        <position position="73"/>
    </location>
</feature>
<comment type="caution">
    <text evidence="1">The sequence shown here is derived from an EMBL/GenBank/DDBJ whole genome shotgun (WGS) entry which is preliminary data.</text>
</comment>
<proteinExistence type="predicted"/>
<reference evidence="1" key="1">
    <citation type="submission" date="2023-03" db="EMBL/GenBank/DDBJ databases">
        <title>Multiphase analysis and comparison of six strains from genera Psychromarinibacter, Lutimaribacter, and Maritimibacter, including a novel species: Psychromarinibacter sediminicola sp. nov.</title>
        <authorList>
            <person name="Wang Y.-H."/>
            <person name="Ye M.-Q."/>
            <person name="Du Z.-J."/>
        </authorList>
    </citation>
    <scope>NUCLEOTIDE SEQUENCE</scope>
    <source>
        <strain evidence="1">C21-152</strain>
    </source>
</reference>
<gene>
    <name evidence="1" type="ORF">P1J78_25095</name>
</gene>